<gene>
    <name evidence="1" type="ORF">HJG59_008816</name>
</gene>
<dbReference type="InParanoid" id="A0A7J8EEN1"/>
<keyword evidence="2" id="KW-1185">Reference proteome</keyword>
<sequence>MVMKVVMGGEGGDSGHGNGDDADVDSVCVFPGLPNKVRQTGWLKTKEMCCLVVLEARNTKQGVSRAVPPLKAQRRNRSRPWSWLLAAPVACLVGASLHPPSARRLSSVCICFWVCISPFYKDTSPIGLGPTLRTSSKLDYLSKGPISK</sequence>
<evidence type="ECO:0000313" key="2">
    <source>
        <dbReference type="Proteomes" id="UP000550707"/>
    </source>
</evidence>
<evidence type="ECO:0000313" key="1">
    <source>
        <dbReference type="EMBL" id="KAF6433735.1"/>
    </source>
</evidence>
<dbReference type="Proteomes" id="UP000550707">
    <property type="component" value="Unassembled WGS sequence"/>
</dbReference>
<accession>A0A7J8EEN1</accession>
<protein>
    <submittedName>
        <fullName evidence="1">Uncharacterized protein</fullName>
    </submittedName>
</protein>
<reference evidence="1 2" key="1">
    <citation type="journal article" date="2020" name="Nature">
        <title>Six reference-quality genomes reveal evolution of bat adaptations.</title>
        <authorList>
            <person name="Jebb D."/>
            <person name="Huang Z."/>
            <person name="Pippel M."/>
            <person name="Hughes G.M."/>
            <person name="Lavrichenko K."/>
            <person name="Devanna P."/>
            <person name="Winkler S."/>
            <person name="Jermiin L.S."/>
            <person name="Skirmuntt E.C."/>
            <person name="Katzourakis A."/>
            <person name="Burkitt-Gray L."/>
            <person name="Ray D.A."/>
            <person name="Sullivan K.A.M."/>
            <person name="Roscito J.G."/>
            <person name="Kirilenko B.M."/>
            <person name="Davalos L.M."/>
            <person name="Corthals A.P."/>
            <person name="Power M.L."/>
            <person name="Jones G."/>
            <person name="Ransome R.D."/>
            <person name="Dechmann D.K.N."/>
            <person name="Locatelli A.G."/>
            <person name="Puechmaille S.J."/>
            <person name="Fedrigo O."/>
            <person name="Jarvis E.D."/>
            <person name="Hiller M."/>
            <person name="Vernes S.C."/>
            <person name="Myers E.W."/>
            <person name="Teeling E.C."/>
        </authorList>
    </citation>
    <scope>NUCLEOTIDE SEQUENCE [LARGE SCALE GENOMIC DNA]</scope>
    <source>
        <strain evidence="1">MMolMol1</strain>
        <tissue evidence="1">Muscle</tissue>
    </source>
</reference>
<proteinExistence type="predicted"/>
<comment type="caution">
    <text evidence="1">The sequence shown here is derived from an EMBL/GenBank/DDBJ whole genome shotgun (WGS) entry which is preliminary data.</text>
</comment>
<organism evidence="1 2">
    <name type="scientific">Molossus molossus</name>
    <name type="common">Pallas' mastiff bat</name>
    <name type="synonym">Vespertilio molossus</name>
    <dbReference type="NCBI Taxonomy" id="27622"/>
    <lineage>
        <taxon>Eukaryota</taxon>
        <taxon>Metazoa</taxon>
        <taxon>Chordata</taxon>
        <taxon>Craniata</taxon>
        <taxon>Vertebrata</taxon>
        <taxon>Euteleostomi</taxon>
        <taxon>Mammalia</taxon>
        <taxon>Eutheria</taxon>
        <taxon>Laurasiatheria</taxon>
        <taxon>Chiroptera</taxon>
        <taxon>Yangochiroptera</taxon>
        <taxon>Molossidae</taxon>
        <taxon>Molossus</taxon>
    </lineage>
</organism>
<name>A0A7J8EEN1_MOLMO</name>
<dbReference type="EMBL" id="JACASF010000014">
    <property type="protein sequence ID" value="KAF6433735.1"/>
    <property type="molecule type" value="Genomic_DNA"/>
</dbReference>
<dbReference type="AlphaFoldDB" id="A0A7J8EEN1"/>